<comment type="caution">
    <text evidence="2">The sequence shown here is derived from an EMBL/GenBank/DDBJ whole genome shotgun (WGS) entry which is preliminary data.</text>
</comment>
<dbReference type="HOGENOM" id="CLU_072799_6_5_12"/>
<dbReference type="EMBL" id="ATFF01000002">
    <property type="protein sequence ID" value="EPF32265.1"/>
    <property type="molecule type" value="Genomic_DNA"/>
</dbReference>
<dbReference type="Proteomes" id="UP000014541">
    <property type="component" value="Unassembled WGS sequence"/>
</dbReference>
<dbReference type="eggNOG" id="COG1664">
    <property type="taxonomic scope" value="Bacteria"/>
</dbReference>
<evidence type="ECO:0000313" key="2">
    <source>
        <dbReference type="EMBL" id="EPF32265.1"/>
    </source>
</evidence>
<protein>
    <recommendedName>
        <fullName evidence="4">Polymer-forming cytoskeletal protein</fullName>
    </recommendedName>
</protein>
<dbReference type="RefSeq" id="WP_016524562.1">
    <property type="nucleotide sequence ID" value="NZ_KE332518.1"/>
</dbReference>
<evidence type="ECO:0008006" key="4">
    <source>
        <dbReference type="Google" id="ProtNLM"/>
    </source>
</evidence>
<sequence>MSSQYDDISVNTLIAPGTFIKGDMHLEGFIRLDGDIDGNIDTSGKIIIGKNARVRGNITALAAVINGIVEGDIVAPEGVQLFSTASVRGDIVTKKISVEENVFVQGQCIVLDDENAFNGAKSLWQDKKAIREKAFAETRSAF</sequence>
<dbReference type="AlphaFoldDB" id="S3K426"/>
<accession>S3K426</accession>
<dbReference type="PANTHER" id="PTHR35024">
    <property type="entry name" value="HYPOTHETICAL CYTOSOLIC PROTEIN"/>
    <property type="match status" value="1"/>
</dbReference>
<dbReference type="STRING" id="1125699.HMPREF9194_00260"/>
<proteinExistence type="inferred from homology"/>
<dbReference type="OrthoDB" id="350414at2"/>
<dbReference type="InterPro" id="IPR011004">
    <property type="entry name" value="Trimer_LpxA-like_sf"/>
</dbReference>
<comment type="similarity">
    <text evidence="1">Belongs to the bactofilin family.</text>
</comment>
<dbReference type="InterPro" id="IPR007607">
    <property type="entry name" value="BacA/B"/>
</dbReference>
<name>S3K426_TREMA</name>
<dbReference type="Pfam" id="PF04519">
    <property type="entry name" value="Bactofilin"/>
    <property type="match status" value="1"/>
</dbReference>
<keyword evidence="3" id="KW-1185">Reference proteome</keyword>
<dbReference type="Gene3D" id="2.160.10.10">
    <property type="entry name" value="Hexapeptide repeat proteins"/>
    <property type="match status" value="1"/>
</dbReference>
<gene>
    <name evidence="2" type="ORF">HMPREF9194_00260</name>
</gene>
<dbReference type="PATRIC" id="fig|1125699.3.peg.264"/>
<reference evidence="2 3" key="1">
    <citation type="submission" date="2013-04" db="EMBL/GenBank/DDBJ databases">
        <title>The Genome Sequence of Treponema maltophilum ATCC 51939.</title>
        <authorList>
            <consortium name="The Broad Institute Genomics Platform"/>
            <person name="Earl A."/>
            <person name="Ward D."/>
            <person name="Feldgarden M."/>
            <person name="Gevers D."/>
            <person name="Leonetti C."/>
            <person name="Blanton J.M."/>
            <person name="Dewhirst F.E."/>
            <person name="Izard J."/>
            <person name="Walker B."/>
            <person name="Young S."/>
            <person name="Zeng Q."/>
            <person name="Gargeya S."/>
            <person name="Fitzgerald M."/>
            <person name="Haas B."/>
            <person name="Abouelleil A."/>
            <person name="Allen A.W."/>
            <person name="Alvarado L."/>
            <person name="Arachchi H.M."/>
            <person name="Berlin A.M."/>
            <person name="Chapman S.B."/>
            <person name="Gainer-Dewar J."/>
            <person name="Goldberg J."/>
            <person name="Griggs A."/>
            <person name="Gujja S."/>
            <person name="Hansen M."/>
            <person name="Howarth C."/>
            <person name="Imamovic A."/>
            <person name="Ireland A."/>
            <person name="Larimer J."/>
            <person name="McCowan C."/>
            <person name="Murphy C."/>
            <person name="Pearson M."/>
            <person name="Poon T.W."/>
            <person name="Priest M."/>
            <person name="Roberts A."/>
            <person name="Saif S."/>
            <person name="Shea T."/>
            <person name="Sisk P."/>
            <person name="Sykes S."/>
            <person name="Wortman J."/>
            <person name="Nusbaum C."/>
            <person name="Birren B."/>
        </authorList>
    </citation>
    <scope>NUCLEOTIDE SEQUENCE [LARGE SCALE GENOMIC DNA]</scope>
    <source>
        <strain evidence="2 3">ATCC 51939</strain>
    </source>
</reference>
<evidence type="ECO:0000313" key="3">
    <source>
        <dbReference type="Proteomes" id="UP000014541"/>
    </source>
</evidence>
<evidence type="ECO:0000256" key="1">
    <source>
        <dbReference type="ARBA" id="ARBA00044755"/>
    </source>
</evidence>
<organism evidence="2 3">
    <name type="scientific">Treponema maltophilum ATCC 51939</name>
    <dbReference type="NCBI Taxonomy" id="1125699"/>
    <lineage>
        <taxon>Bacteria</taxon>
        <taxon>Pseudomonadati</taxon>
        <taxon>Spirochaetota</taxon>
        <taxon>Spirochaetia</taxon>
        <taxon>Spirochaetales</taxon>
        <taxon>Treponemataceae</taxon>
        <taxon>Treponema</taxon>
    </lineage>
</organism>
<dbReference type="PANTHER" id="PTHR35024:SF4">
    <property type="entry name" value="POLYMER-FORMING CYTOSKELETAL PROTEIN"/>
    <property type="match status" value="1"/>
</dbReference>
<dbReference type="SUPFAM" id="SSF51161">
    <property type="entry name" value="Trimeric LpxA-like enzymes"/>
    <property type="match status" value="1"/>
</dbReference>